<reference evidence="1 2" key="1">
    <citation type="submission" date="2019-02" db="EMBL/GenBank/DDBJ databases">
        <title>Genomic plasticity associated with the antimicrobial resistance in Vibrio cholerae.</title>
        <authorList>
            <person name="Verma J."/>
            <person name="Bag S."/>
            <person name="Saha B."/>
            <person name="Kumar P."/>
            <person name="Ghosh T.S."/>
            <person name="Dayal M."/>
            <person name="Senapati T."/>
            <person name="Mehra S."/>
            <person name="Dey P."/>
            <person name="Desigamani A."/>
            <person name="Kumar D."/>
            <person name="Rana P."/>
            <person name="Kumar B."/>
            <person name="Maiti T.K."/>
            <person name="Sharma N.C."/>
            <person name="Bhadra R.K."/>
            <person name="Mutreja A."/>
            <person name="Nair G.B."/>
            <person name="Ramamurthy T."/>
            <person name="Das B."/>
        </authorList>
    </citation>
    <scope>NUCLEOTIDE SEQUENCE [LARGE SCALE GENOMIC DNA]</scope>
    <source>
        <strain evidence="1 2">IDH06781</strain>
    </source>
</reference>
<dbReference type="EMBL" id="SISP01000020">
    <property type="protein sequence ID" value="TBM41332.1"/>
    <property type="molecule type" value="Genomic_DNA"/>
</dbReference>
<protein>
    <submittedName>
        <fullName evidence="1">Uncharacterized protein</fullName>
    </submittedName>
</protein>
<accession>A0A7Z7YEI1</accession>
<dbReference type="Proteomes" id="UP000294145">
    <property type="component" value="Unassembled WGS sequence"/>
</dbReference>
<comment type="caution">
    <text evidence="1">The sequence shown here is derived from an EMBL/GenBank/DDBJ whole genome shotgun (WGS) entry which is preliminary data.</text>
</comment>
<evidence type="ECO:0000313" key="2">
    <source>
        <dbReference type="Proteomes" id="UP000294145"/>
    </source>
</evidence>
<dbReference type="AlphaFoldDB" id="A0A7Z7YEI1"/>
<organism evidence="1 2">
    <name type="scientific">Vibrio cholerae</name>
    <dbReference type="NCBI Taxonomy" id="666"/>
    <lineage>
        <taxon>Bacteria</taxon>
        <taxon>Pseudomonadati</taxon>
        <taxon>Pseudomonadota</taxon>
        <taxon>Gammaproteobacteria</taxon>
        <taxon>Vibrionales</taxon>
        <taxon>Vibrionaceae</taxon>
        <taxon>Vibrio</taxon>
    </lineage>
</organism>
<name>A0A7Z7YEI1_VIBCL</name>
<gene>
    <name evidence="1" type="ORF">EYB64_12215</name>
</gene>
<evidence type="ECO:0000313" key="1">
    <source>
        <dbReference type="EMBL" id="TBM41332.1"/>
    </source>
</evidence>
<proteinExistence type="predicted"/>
<dbReference type="RefSeq" id="WP_154813819.1">
    <property type="nucleotide sequence ID" value="NZ_SISP01000020.1"/>
</dbReference>
<sequence>MDDFTQGIFYAAAILVTLNDEPTSAADILEQAGHLNADCSHLDDSEKEAMRKLQDQDSRCCFTGLES</sequence>